<evidence type="ECO:0000256" key="1">
    <source>
        <dbReference type="ARBA" id="ARBA00000826"/>
    </source>
</evidence>
<comment type="caution">
    <text evidence="11">The sequence shown here is derived from an EMBL/GenBank/DDBJ whole genome shotgun (WGS) entry which is preliminary data.</text>
</comment>
<dbReference type="EC" id="2.4.1.18" evidence="9"/>
<dbReference type="PIRSF" id="PIRSF000463">
    <property type="entry name" value="GlgB"/>
    <property type="match status" value="1"/>
</dbReference>
<evidence type="ECO:0000256" key="7">
    <source>
        <dbReference type="ARBA" id="ARBA00023056"/>
    </source>
</evidence>
<dbReference type="InterPro" id="IPR017853">
    <property type="entry name" value="GH"/>
</dbReference>
<comment type="similarity">
    <text evidence="3 9">Belongs to the glycosyl hydrolase 13 family. GlgB subfamily.</text>
</comment>
<evidence type="ECO:0000313" key="12">
    <source>
        <dbReference type="Proteomes" id="UP001576774"/>
    </source>
</evidence>
<protein>
    <recommendedName>
        <fullName evidence="9">1,4-alpha-glucan branching enzyme GlgB</fullName>
        <ecNumber evidence="9">2.4.1.18</ecNumber>
    </recommendedName>
    <alternativeName>
        <fullName evidence="9">1,4-alpha-D-glucan:1,4-alpha-D-glucan 6-glucosyl-transferase</fullName>
    </alternativeName>
    <alternativeName>
        <fullName evidence="9">Alpha-(1-&gt;4)-glucan branching enzyme</fullName>
    </alternativeName>
    <alternativeName>
        <fullName evidence="9">Glycogen branching enzyme</fullName>
        <shortName evidence="9">BE</shortName>
    </alternativeName>
</protein>
<dbReference type="NCBIfam" id="TIGR01515">
    <property type="entry name" value="branching_enzym"/>
    <property type="match status" value="1"/>
</dbReference>
<evidence type="ECO:0000256" key="6">
    <source>
        <dbReference type="ARBA" id="ARBA00022679"/>
    </source>
</evidence>
<dbReference type="Gene3D" id="3.20.20.80">
    <property type="entry name" value="Glycosidases"/>
    <property type="match status" value="1"/>
</dbReference>
<dbReference type="NCBIfam" id="NF003811">
    <property type="entry name" value="PRK05402.1"/>
    <property type="match status" value="1"/>
</dbReference>
<name>A0ABV4X8A0_9CYAN</name>
<organism evidence="11 12">
    <name type="scientific">Floridaenema aerugineum BLCC-F46</name>
    <dbReference type="NCBI Taxonomy" id="3153654"/>
    <lineage>
        <taxon>Bacteria</taxon>
        <taxon>Bacillati</taxon>
        <taxon>Cyanobacteriota</taxon>
        <taxon>Cyanophyceae</taxon>
        <taxon>Oscillatoriophycideae</taxon>
        <taxon>Aerosakkonematales</taxon>
        <taxon>Aerosakkonemataceae</taxon>
        <taxon>Floridanema</taxon>
        <taxon>Floridanema aerugineum</taxon>
    </lineage>
</organism>
<feature type="active site" description="Proton donor" evidence="9">
    <location>
        <position position="379"/>
    </location>
</feature>
<evidence type="ECO:0000256" key="9">
    <source>
        <dbReference type="HAMAP-Rule" id="MF_00685"/>
    </source>
</evidence>
<dbReference type="RefSeq" id="WP_413271842.1">
    <property type="nucleotide sequence ID" value="NZ_JBHFNQ010000137.1"/>
</dbReference>
<dbReference type="SUPFAM" id="SSF51445">
    <property type="entry name" value="(Trans)glycosidases"/>
    <property type="match status" value="1"/>
</dbReference>
<dbReference type="Gene3D" id="2.60.40.10">
    <property type="entry name" value="Immunoglobulins"/>
    <property type="match status" value="1"/>
</dbReference>
<evidence type="ECO:0000313" key="11">
    <source>
        <dbReference type="EMBL" id="MFB2878781.1"/>
    </source>
</evidence>
<evidence type="ECO:0000256" key="5">
    <source>
        <dbReference type="ARBA" id="ARBA00022676"/>
    </source>
</evidence>
<dbReference type="InterPro" id="IPR013780">
    <property type="entry name" value="Glyco_hydro_b"/>
</dbReference>
<dbReference type="SUPFAM" id="SSF51011">
    <property type="entry name" value="Glycosyl hydrolase domain"/>
    <property type="match status" value="1"/>
</dbReference>
<dbReference type="InterPro" id="IPR006407">
    <property type="entry name" value="GlgB"/>
</dbReference>
<dbReference type="GO" id="GO:0003844">
    <property type="term" value="F:1,4-alpha-glucan branching enzyme activity"/>
    <property type="evidence" value="ECO:0007669"/>
    <property type="project" value="UniProtKB-EC"/>
</dbReference>
<feature type="domain" description="Glycosyl hydrolase family 13 catalytic" evidence="10">
    <location>
        <begin position="167"/>
        <end position="538"/>
    </location>
</feature>
<keyword evidence="5 9" id="KW-0328">Glycosyltransferase</keyword>
<dbReference type="Pfam" id="PF02922">
    <property type="entry name" value="CBM_48"/>
    <property type="match status" value="1"/>
</dbReference>
<dbReference type="InterPro" id="IPR006047">
    <property type="entry name" value="GH13_cat_dom"/>
</dbReference>
<evidence type="ECO:0000259" key="10">
    <source>
        <dbReference type="SMART" id="SM00642"/>
    </source>
</evidence>
<proteinExistence type="inferred from homology"/>
<comment type="function">
    <text evidence="9">Catalyzes the formation of the alpha-1,6-glucosidic linkages in glycogen by scission of a 1,4-alpha-linked oligosaccharide from growing alpha-1,4-glucan chains and the subsequent attachment of the oligosaccharide to the alpha-1,6 position.</text>
</comment>
<keyword evidence="6 9" id="KW-0808">Transferase</keyword>
<keyword evidence="4 9" id="KW-0321">Glycogen metabolism</keyword>
<dbReference type="Gene3D" id="2.60.40.1180">
    <property type="entry name" value="Golgi alpha-mannosidase II"/>
    <property type="match status" value="1"/>
</dbReference>
<dbReference type="Pfam" id="PF00128">
    <property type="entry name" value="Alpha-amylase"/>
    <property type="match status" value="1"/>
</dbReference>
<dbReference type="PANTHER" id="PTHR43651:SF3">
    <property type="entry name" value="1,4-ALPHA-GLUCAN-BRANCHING ENZYME"/>
    <property type="match status" value="1"/>
</dbReference>
<dbReference type="HAMAP" id="MF_00685">
    <property type="entry name" value="GlgB"/>
    <property type="match status" value="1"/>
</dbReference>
<comment type="catalytic activity">
    <reaction evidence="1 9">
        <text>Transfers a segment of a (1-&gt;4)-alpha-D-glucan chain to a primary hydroxy group in a similar glucan chain.</text>
        <dbReference type="EC" id="2.4.1.18"/>
    </reaction>
</comment>
<dbReference type="SMART" id="SM00642">
    <property type="entry name" value="Aamy"/>
    <property type="match status" value="1"/>
</dbReference>
<evidence type="ECO:0000256" key="3">
    <source>
        <dbReference type="ARBA" id="ARBA00009000"/>
    </source>
</evidence>
<reference evidence="11 12" key="1">
    <citation type="submission" date="2024-09" db="EMBL/GenBank/DDBJ databases">
        <title>Floridaenema gen nov. (Aerosakkonemataceae, Aerosakkonematales ord. nov., Cyanobacteria) from benthic tropical and subtropical fresh waters, with the description of four new species.</title>
        <authorList>
            <person name="Moretto J.A."/>
            <person name="Berthold D.E."/>
            <person name="Lefler F.W."/>
            <person name="Huang I.-S."/>
            <person name="Laughinghouse H. IV."/>
        </authorList>
    </citation>
    <scope>NUCLEOTIDE SEQUENCE [LARGE SCALE GENOMIC DNA]</scope>
    <source>
        <strain evidence="11 12">BLCC-F46</strain>
    </source>
</reference>
<accession>A0ABV4X8A0</accession>
<comment type="subunit">
    <text evidence="9">Monomer.</text>
</comment>
<dbReference type="Proteomes" id="UP001576774">
    <property type="component" value="Unassembled WGS sequence"/>
</dbReference>
<comment type="pathway">
    <text evidence="2 9">Glycan biosynthesis; glycogen biosynthesis.</text>
</comment>
<evidence type="ECO:0000256" key="4">
    <source>
        <dbReference type="ARBA" id="ARBA00022600"/>
    </source>
</evidence>
<dbReference type="CDD" id="cd11322">
    <property type="entry name" value="AmyAc_Glg_BE"/>
    <property type="match status" value="1"/>
</dbReference>
<dbReference type="Pfam" id="PF02806">
    <property type="entry name" value="Alpha-amylase_C"/>
    <property type="match status" value="1"/>
</dbReference>
<dbReference type="InterPro" id="IPR004193">
    <property type="entry name" value="Glyco_hydro_13_N"/>
</dbReference>
<evidence type="ECO:0000256" key="8">
    <source>
        <dbReference type="ARBA" id="ARBA00023277"/>
    </source>
</evidence>
<keyword evidence="7 9" id="KW-0320">Glycogen biosynthesis</keyword>
<dbReference type="InterPro" id="IPR006048">
    <property type="entry name" value="A-amylase/branching_C"/>
</dbReference>
<dbReference type="InterPro" id="IPR044143">
    <property type="entry name" value="GlgB_N_E_set_prok"/>
</dbReference>
<gene>
    <name evidence="9 11" type="primary">glgB</name>
    <name evidence="11" type="ORF">ACE1CC_18170</name>
</gene>
<keyword evidence="8 9" id="KW-0119">Carbohydrate metabolism</keyword>
<dbReference type="InterPro" id="IPR013783">
    <property type="entry name" value="Ig-like_fold"/>
</dbReference>
<dbReference type="PANTHER" id="PTHR43651">
    <property type="entry name" value="1,4-ALPHA-GLUCAN-BRANCHING ENZYME"/>
    <property type="match status" value="1"/>
</dbReference>
<dbReference type="InterPro" id="IPR037439">
    <property type="entry name" value="Branching_enzy"/>
</dbReference>
<dbReference type="EMBL" id="JBHFNQ010000137">
    <property type="protein sequence ID" value="MFB2878781.1"/>
    <property type="molecule type" value="Genomic_DNA"/>
</dbReference>
<evidence type="ECO:0000256" key="2">
    <source>
        <dbReference type="ARBA" id="ARBA00004964"/>
    </source>
</evidence>
<dbReference type="NCBIfam" id="NF008967">
    <property type="entry name" value="PRK12313.1"/>
    <property type="match status" value="1"/>
</dbReference>
<keyword evidence="12" id="KW-1185">Reference proteome</keyword>
<dbReference type="CDD" id="cd02855">
    <property type="entry name" value="E_set_GBE_prok_N"/>
    <property type="match status" value="1"/>
</dbReference>
<sequence>MIQLTLNHNQLETSSDHVSLITDHDIYLFNEGTHYHLYEKLGSHPLVVNGVEGTYFAVWAPNAGQVFVKGDFNDWSNEGFPLTLRGQSGIWEGFIPGMTKGSLYKYRIIHRYNGYAVDKADPFNSHQEIPPRTASIVWDTEYPWHDREWMENRVKANSFDAPISIYEVHLGSWMRIPEEGNRFLNYREIATKLAEYVKHLGFTHVELMPITEHPFYASWGYQTTGYFAPTSRYGTPQDFMYLIDHLHQEGIGVILDWVPSHFPTDQHGLNYFDGTHLYEHADPRQGFHPDWQSSIFNYGRHEISSFLISSAFFWLDKCHIDGLRVDAVASMLYLDYSRKHGEWVANKYGGRDNLEAIAFLHRFNQAVYQHFPDVQTIAEESTAWAKVSRPIYDGGLGFGLKWDMGWMHDTLKYMSLDPIARKHHHNLLTFRMIYAFNENFVLPLSHDEVVHGKGSLIGKMPGDYWQKFANLRVLFGYMYAQAAKKLLFMGGEFGQWQEWSHDRSLDWHLLDYPMHSGLQRWVTDLNHIYRQEKALHELDFSWEGFEWIDCNDSQQSVISLIRKSKSTDESILVVANFTPVPRYNYRLGVPNNGFWQELLNSDSGDYGGSGVGNFGGVTAEEISCHDRAFSLNLHLPPLGILFFKLKTDLPEKSVSENAFV</sequence>
<feature type="active site" description="Nucleophile" evidence="9">
    <location>
        <position position="326"/>
    </location>
</feature>